<organism evidence="3 4">
    <name type="scientific">Verticillium longisporum</name>
    <name type="common">Verticillium dahliae var. longisporum</name>
    <dbReference type="NCBI Taxonomy" id="100787"/>
    <lineage>
        <taxon>Eukaryota</taxon>
        <taxon>Fungi</taxon>
        <taxon>Dikarya</taxon>
        <taxon>Ascomycota</taxon>
        <taxon>Pezizomycotina</taxon>
        <taxon>Sordariomycetes</taxon>
        <taxon>Hypocreomycetidae</taxon>
        <taxon>Glomerellales</taxon>
        <taxon>Plectosphaerellaceae</taxon>
        <taxon>Verticillium</taxon>
    </lineage>
</organism>
<gene>
    <name evidence="3" type="ORF">BN1723_005542</name>
</gene>
<feature type="domain" description="2EXR" evidence="2">
    <location>
        <begin position="85"/>
        <end position="179"/>
    </location>
</feature>
<dbReference type="AlphaFoldDB" id="A0A0G4N9C1"/>
<accession>A0A0G4N9C1</accession>
<dbReference type="Proteomes" id="UP000045706">
    <property type="component" value="Unassembled WGS sequence"/>
</dbReference>
<dbReference type="InterPro" id="IPR045518">
    <property type="entry name" value="2EXR"/>
</dbReference>
<dbReference type="Pfam" id="PF20150">
    <property type="entry name" value="2EXR"/>
    <property type="match status" value="1"/>
</dbReference>
<protein>
    <recommendedName>
        <fullName evidence="2">2EXR domain-containing protein</fullName>
    </recommendedName>
</protein>
<evidence type="ECO:0000256" key="1">
    <source>
        <dbReference type="SAM" id="MobiDB-lite"/>
    </source>
</evidence>
<reference evidence="4" key="1">
    <citation type="submission" date="2015-05" db="EMBL/GenBank/DDBJ databases">
        <authorList>
            <person name="Fogelqvist Johan"/>
        </authorList>
    </citation>
    <scope>NUCLEOTIDE SEQUENCE [LARGE SCALE GENOMIC DNA]</scope>
</reference>
<evidence type="ECO:0000259" key="2">
    <source>
        <dbReference type="Pfam" id="PF20150"/>
    </source>
</evidence>
<sequence>MASSGRELKVRFQEPSIVIQRKENDARNQAQEANAHLQALRLTSKRLALSLSSSLNGVHQTLKEIKADVKVGSRELIHRNKTTTFKCFARLPFEIRELIWEFAMPNRLITFAHPPSKWTLNRRLSLLPHPQTIPFGHNGIKQAQASFALLRVCYEARLVALRHLHRTNTVRHPLQPEDPTPRPTQFRRAAPGTDFRRPSHHDPFNLDADAVLMPIRDTARGRSFRDPRVRHLLNTRHLVVAITEKPRKLQWEEAGRGTWRRHLAPCLPDAPCPHPATWGAPVSFEDTRVPEDDHLLGHFADLETVTYVFRPYRLRRARRRQPAPVVGPRAYVVYARDPTAGYADQLRELYGSEGPDDHLLGHFADLETVTYVFRPYRLRRARRRQPAPVVGPRAYVVYARDATAGYEEQLRELYGSEGPVRTARVWNGVLPDCLEGDRVHPTALVRIGRVVDPDEWKETLSEAAWTAARLVWLVLVRMPVFVLLSPFVSGSAAWDVCFVSGWLGELI</sequence>
<evidence type="ECO:0000313" key="3">
    <source>
        <dbReference type="EMBL" id="CRK43221.1"/>
    </source>
</evidence>
<feature type="region of interest" description="Disordered" evidence="1">
    <location>
        <begin position="170"/>
        <end position="202"/>
    </location>
</feature>
<evidence type="ECO:0000313" key="4">
    <source>
        <dbReference type="Proteomes" id="UP000045706"/>
    </source>
</evidence>
<proteinExistence type="predicted"/>
<dbReference type="EMBL" id="CVQI01033162">
    <property type="protein sequence ID" value="CRK43221.1"/>
    <property type="molecule type" value="Genomic_DNA"/>
</dbReference>
<name>A0A0G4N9C1_VERLO</name>